<protein>
    <recommendedName>
        <fullName evidence="8">Calpain catalytic domain-containing protein</fullName>
    </recommendedName>
</protein>
<dbReference type="PROSITE" id="PS50203">
    <property type="entry name" value="CALPAIN_CAT"/>
    <property type="match status" value="1"/>
</dbReference>
<dbReference type="GO" id="GO:0006508">
    <property type="term" value="P:proteolysis"/>
    <property type="evidence" value="ECO:0007669"/>
    <property type="project" value="UniProtKB-KW"/>
</dbReference>
<dbReference type="PRINTS" id="PR00704">
    <property type="entry name" value="CALPAIN"/>
</dbReference>
<sequence>MSAILGLNIGGRRLRSRSPSPARSGYIVGRADSPPGFRGRGPQPVVYRMAAAAGPRRNKKQTPQEAVDEFWAKFTAKTPGKATRVIPQRQQGGERAGENGGLQRCNKRVRPTSYQEAAAKCRAKVAKIVGECRRVNKKYRDSHFDIESDLKLGRRECLQSLQNVRHGVKVPGSELRPRSAKRVTDIFDKPQLYIDGPTANDVRQGRDGDCWLMAALCTLSNKKGLIERLCVAYDQEVGVYGFVFHRDGEWISEIVDDFLYLTKSDYDESYTDRVLFDELERVNAEEAYRRIYQSNSGALYFAQCEHPQETWLPLLEKCYAKAHGDYAAIEGGFGGEGIEDLTGGVTSEMYISDILDKEYFWKEELLKVNKDFLFGCSTGVWGSSKWGERKGIMELHSYSVQKAVEIEGKRLVRLKNPWGKGEWKGAWSDGSKEWTAEWLAKLEHRFGDDGDFWISYQDLLRKFQAIERVRLFDHGWLLESCWTTLAVPWVVDYHDTYFRLSISARSHVVLVLSQLDERYFRGLEGQYQFELALRLHHAGQEDYIVRSQAPYRMRRSVNAELELEAGHYDVRVKIDATRNQGVMAAEQVVHNNAKERREKLTRIGLAYDLAHAKGKLVESPQEKDTREAHEKKQRETKRQEARDKIRAEREKEYYLKKKAFARGRERQRKMAARQRERLAAKRKTAAAPEAAGQALTPGCESDSAALDMDSLSDLSERELDIRAEVHLAQGRTNESPSPSRLSESPDEFESDPWNAVAVVGLHVYYHVKDADPPHSKSTLAFRSSSSTLADTSSSDCHNGRRVDDKEPRAHVDAHEEHHVVRLAVMRPNPLAQRQGSKALDVDDSARDATLSGAAIDGSNGGVVGTLSRGW</sequence>
<keyword evidence="4 6" id="KW-0788">Thiol protease</keyword>
<proteinExistence type="inferred from homology"/>
<dbReference type="OrthoDB" id="424753at2759"/>
<evidence type="ECO:0000313" key="10">
    <source>
        <dbReference type="Proteomes" id="UP000226192"/>
    </source>
</evidence>
<feature type="compositionally biased region" description="Basic and acidic residues" evidence="7">
    <location>
        <begin position="620"/>
        <end position="644"/>
    </location>
</feature>
<dbReference type="EMBL" id="NJET01000201">
    <property type="protein sequence ID" value="PHH59509.1"/>
    <property type="molecule type" value="Genomic_DNA"/>
</dbReference>
<feature type="active site" evidence="5 6">
    <location>
        <position position="210"/>
    </location>
</feature>
<keyword evidence="10" id="KW-1185">Reference proteome</keyword>
<dbReference type="GO" id="GO:0004198">
    <property type="term" value="F:calcium-dependent cysteine-type endopeptidase activity"/>
    <property type="evidence" value="ECO:0007669"/>
    <property type="project" value="InterPro"/>
</dbReference>
<dbReference type="SUPFAM" id="SSF54001">
    <property type="entry name" value="Cysteine proteinases"/>
    <property type="match status" value="1"/>
</dbReference>
<evidence type="ECO:0000256" key="5">
    <source>
        <dbReference type="PIRSR" id="PIRSR622684-1"/>
    </source>
</evidence>
<dbReference type="InterPro" id="IPR001300">
    <property type="entry name" value="Peptidase_C2_calpain_cat"/>
</dbReference>
<feature type="active site" evidence="5 6">
    <location>
        <position position="396"/>
    </location>
</feature>
<dbReference type="AlphaFoldDB" id="A0A2C5X7D7"/>
<feature type="compositionally biased region" description="Low complexity" evidence="7">
    <location>
        <begin position="783"/>
        <end position="795"/>
    </location>
</feature>
<name>A0A2C5X7D7_9HYPO</name>
<feature type="region of interest" description="Disordered" evidence="7">
    <location>
        <begin position="772"/>
        <end position="813"/>
    </location>
</feature>
<evidence type="ECO:0000256" key="6">
    <source>
        <dbReference type="PROSITE-ProRule" id="PRU00239"/>
    </source>
</evidence>
<dbReference type="Proteomes" id="UP000226192">
    <property type="component" value="Unassembled WGS sequence"/>
</dbReference>
<organism evidence="9 10">
    <name type="scientific">Ophiocordyceps australis</name>
    <dbReference type="NCBI Taxonomy" id="1399860"/>
    <lineage>
        <taxon>Eukaryota</taxon>
        <taxon>Fungi</taxon>
        <taxon>Dikarya</taxon>
        <taxon>Ascomycota</taxon>
        <taxon>Pezizomycotina</taxon>
        <taxon>Sordariomycetes</taxon>
        <taxon>Hypocreomycetidae</taxon>
        <taxon>Hypocreales</taxon>
        <taxon>Ophiocordycipitaceae</taxon>
        <taxon>Ophiocordyceps</taxon>
    </lineage>
</organism>
<dbReference type="SMART" id="SM00230">
    <property type="entry name" value="CysPc"/>
    <property type="match status" value="1"/>
</dbReference>
<feature type="region of interest" description="Disordered" evidence="7">
    <location>
        <begin position="80"/>
        <end position="105"/>
    </location>
</feature>
<keyword evidence="3 6" id="KW-0378">Hydrolase</keyword>
<gene>
    <name evidence="9" type="ORF">CDD81_3149</name>
</gene>
<dbReference type="Gene3D" id="3.90.70.10">
    <property type="entry name" value="Cysteine proteinases"/>
    <property type="match status" value="1"/>
</dbReference>
<dbReference type="InterPro" id="IPR022684">
    <property type="entry name" value="Calpain_cysteine_protease"/>
</dbReference>
<feature type="active site" evidence="5 6">
    <location>
        <position position="416"/>
    </location>
</feature>
<evidence type="ECO:0000256" key="2">
    <source>
        <dbReference type="ARBA" id="ARBA00022670"/>
    </source>
</evidence>
<feature type="region of interest" description="Disordered" evidence="7">
    <location>
        <begin position="9"/>
        <end position="43"/>
    </location>
</feature>
<feature type="region of interest" description="Disordered" evidence="7">
    <location>
        <begin position="658"/>
        <end position="704"/>
    </location>
</feature>
<feature type="region of interest" description="Disordered" evidence="7">
    <location>
        <begin position="726"/>
        <end position="749"/>
    </location>
</feature>
<comment type="caution">
    <text evidence="9">The sequence shown here is derived from an EMBL/GenBank/DDBJ whole genome shotgun (WGS) entry which is preliminary data.</text>
</comment>
<dbReference type="PANTHER" id="PTHR10183:SF379">
    <property type="entry name" value="CALPAIN-5"/>
    <property type="match status" value="1"/>
</dbReference>
<feature type="compositionally biased region" description="Basic residues" evidence="7">
    <location>
        <begin position="658"/>
        <end position="672"/>
    </location>
</feature>
<evidence type="ECO:0000256" key="4">
    <source>
        <dbReference type="ARBA" id="ARBA00022807"/>
    </source>
</evidence>
<dbReference type="Pfam" id="PF00648">
    <property type="entry name" value="Peptidase_C2"/>
    <property type="match status" value="1"/>
</dbReference>
<dbReference type="InterPro" id="IPR038765">
    <property type="entry name" value="Papain-like_cys_pep_sf"/>
</dbReference>
<dbReference type="PANTHER" id="PTHR10183">
    <property type="entry name" value="CALPAIN"/>
    <property type="match status" value="1"/>
</dbReference>
<feature type="region of interest" description="Disordered" evidence="7">
    <location>
        <begin position="614"/>
        <end position="644"/>
    </location>
</feature>
<evidence type="ECO:0000256" key="1">
    <source>
        <dbReference type="ARBA" id="ARBA00007623"/>
    </source>
</evidence>
<feature type="domain" description="Calpain catalytic" evidence="8">
    <location>
        <begin position="181"/>
        <end position="472"/>
    </location>
</feature>
<evidence type="ECO:0000256" key="3">
    <source>
        <dbReference type="ARBA" id="ARBA00022801"/>
    </source>
</evidence>
<comment type="similarity">
    <text evidence="1">Belongs to the peptidase C2 family.</text>
</comment>
<evidence type="ECO:0000259" key="8">
    <source>
        <dbReference type="PROSITE" id="PS50203"/>
    </source>
</evidence>
<dbReference type="STRING" id="1399860.A0A2C5X7D7"/>
<accession>A0A2C5X7D7</accession>
<keyword evidence="2 6" id="KW-0645">Protease</keyword>
<evidence type="ECO:0000256" key="7">
    <source>
        <dbReference type="SAM" id="MobiDB-lite"/>
    </source>
</evidence>
<evidence type="ECO:0000313" key="9">
    <source>
        <dbReference type="EMBL" id="PHH59509.1"/>
    </source>
</evidence>
<feature type="compositionally biased region" description="Basic and acidic residues" evidence="7">
    <location>
        <begin position="797"/>
        <end position="813"/>
    </location>
</feature>
<reference evidence="9 10" key="1">
    <citation type="submission" date="2017-06" db="EMBL/GenBank/DDBJ databases">
        <title>Ant-infecting Ophiocordyceps genomes reveal a high diversity of potential behavioral manipulation genes and a possible major role for enterotoxins.</title>
        <authorList>
            <person name="De Bekker C."/>
            <person name="Evans H.C."/>
            <person name="Brachmann A."/>
            <person name="Hughes D.P."/>
        </authorList>
    </citation>
    <scope>NUCLEOTIDE SEQUENCE [LARGE SCALE GENOMIC DNA]</scope>
    <source>
        <strain evidence="9 10">Map64</strain>
    </source>
</reference>